<dbReference type="Proteomes" id="UP000272942">
    <property type="component" value="Unassembled WGS sequence"/>
</dbReference>
<dbReference type="AlphaFoldDB" id="A0A183AWY8"/>
<dbReference type="OrthoDB" id="6247559at2759"/>
<feature type="region of interest" description="Disordered" evidence="1">
    <location>
        <begin position="125"/>
        <end position="167"/>
    </location>
</feature>
<dbReference type="EMBL" id="UZAN01050907">
    <property type="protein sequence ID" value="VDP88549.1"/>
    <property type="molecule type" value="Genomic_DNA"/>
</dbReference>
<reference evidence="4" key="1">
    <citation type="submission" date="2016-06" db="UniProtKB">
        <authorList>
            <consortium name="WormBaseParasite"/>
        </authorList>
    </citation>
    <scope>IDENTIFICATION</scope>
</reference>
<keyword evidence="3" id="KW-1185">Reference proteome</keyword>
<name>A0A183AWY8_9TREM</name>
<reference evidence="2 3" key="2">
    <citation type="submission" date="2018-11" db="EMBL/GenBank/DDBJ databases">
        <authorList>
            <consortium name="Pathogen Informatics"/>
        </authorList>
    </citation>
    <scope>NUCLEOTIDE SEQUENCE [LARGE SCALE GENOMIC DNA]</scope>
    <source>
        <strain evidence="2 3">Egypt</strain>
    </source>
</reference>
<evidence type="ECO:0000256" key="1">
    <source>
        <dbReference type="SAM" id="MobiDB-lite"/>
    </source>
</evidence>
<proteinExistence type="predicted"/>
<evidence type="ECO:0000313" key="3">
    <source>
        <dbReference type="Proteomes" id="UP000272942"/>
    </source>
</evidence>
<gene>
    <name evidence="2" type="ORF">ECPE_LOCUS11473</name>
</gene>
<evidence type="ECO:0000313" key="2">
    <source>
        <dbReference type="EMBL" id="VDP88549.1"/>
    </source>
</evidence>
<accession>A0A183AWY8</accession>
<dbReference type="WBParaSite" id="ECPE_0001150801-mRNA-1">
    <property type="protein sequence ID" value="ECPE_0001150801-mRNA-1"/>
    <property type="gene ID" value="ECPE_0001150801"/>
</dbReference>
<sequence length="167" mass="18360">MKVPWPAAFEDGDVRMFLEEFEDVAELAGIRTDRGKLTALRALLKGRARAVLDAARRGPEKMEWAAAKDALIAGFDTPADRQEALRRFKTAQLGPEPGRKLKRMENGGGYSRIQTWTTGVARELPAGESSMHLTESDGEMLNERHGQPSIPAPTGGTASARVRQQQF</sequence>
<protein>
    <submittedName>
        <fullName evidence="4">Retrotrans_gag domain-containing protein</fullName>
    </submittedName>
</protein>
<evidence type="ECO:0000313" key="4">
    <source>
        <dbReference type="WBParaSite" id="ECPE_0001150801-mRNA-1"/>
    </source>
</evidence>
<organism evidence="4">
    <name type="scientific">Echinostoma caproni</name>
    <dbReference type="NCBI Taxonomy" id="27848"/>
    <lineage>
        <taxon>Eukaryota</taxon>
        <taxon>Metazoa</taxon>
        <taxon>Spiralia</taxon>
        <taxon>Lophotrochozoa</taxon>
        <taxon>Platyhelminthes</taxon>
        <taxon>Trematoda</taxon>
        <taxon>Digenea</taxon>
        <taxon>Plagiorchiida</taxon>
        <taxon>Echinostomata</taxon>
        <taxon>Echinostomatoidea</taxon>
        <taxon>Echinostomatidae</taxon>
        <taxon>Echinostoma</taxon>
    </lineage>
</organism>